<dbReference type="EMBL" id="MN096362">
    <property type="protein sequence ID" value="QDK01932.1"/>
    <property type="molecule type" value="Genomic_DNA"/>
</dbReference>
<sequence>MTAEPAPFPRRREVVRTIRELTKLPDKTILMTDAQSVAQIQDDEDGHYLRYMGTDEADSLDTVDLWWNKMSRHTLTLILPAVIIHP</sequence>
<proteinExistence type="predicted"/>
<dbReference type="GeneID" id="55813367"/>
<name>A0A514TZ10_9CAUD</name>
<dbReference type="Proteomes" id="UP000318687">
    <property type="component" value="Segment"/>
</dbReference>
<evidence type="ECO:0000313" key="2">
    <source>
        <dbReference type="Proteomes" id="UP000318687"/>
    </source>
</evidence>
<protein>
    <submittedName>
        <fullName evidence="1">Uncharacterized protein</fullName>
    </submittedName>
</protein>
<dbReference type="RefSeq" id="YP_009884029.1">
    <property type="nucleotide sequence ID" value="NC_049465.1"/>
</dbReference>
<dbReference type="KEGG" id="vg:55813367"/>
<keyword evidence="2" id="KW-1185">Reference proteome</keyword>
<organism evidence="1 2">
    <name type="scientific">Arthrobacter phage Vibaki</name>
    <dbReference type="NCBI Taxonomy" id="2593333"/>
    <lineage>
        <taxon>Viruses</taxon>
        <taxon>Duplodnaviria</taxon>
        <taxon>Heunggongvirae</taxon>
        <taxon>Uroviricota</taxon>
        <taxon>Caudoviricetes</taxon>
        <taxon>Berryhillviridae</taxon>
        <taxon>Vibakivirus</taxon>
        <taxon>Vibakivirus vibaki</taxon>
    </lineage>
</organism>
<evidence type="ECO:0000313" key="1">
    <source>
        <dbReference type="EMBL" id="QDK01932.1"/>
    </source>
</evidence>
<accession>A0A514TZ10</accession>
<reference evidence="1 2" key="1">
    <citation type="submission" date="2019-06" db="EMBL/GenBank/DDBJ databases">
        <authorList>
            <person name="Alexander J."/>
            <person name="Ertsgaard D.J."/>
            <person name="Fields K.L."/>
            <person name="Fields S.B."/>
            <person name="Humphreys H."/>
            <person name="Kinneman J.E."/>
            <person name="Nelson N.D."/>
            <person name="Olakunle E.K."/>
            <person name="Reimer A.C."/>
            <person name="Robertson C."/>
            <person name="Ross G.V."/>
            <person name="Bonilla J.A."/>
            <person name="Klyczek K."/>
            <person name="Garlena R.A."/>
            <person name="Russell D.A."/>
            <person name="Pope W.H."/>
            <person name="Jacobs-Sera D."/>
            <person name="Hatfull G.F."/>
        </authorList>
    </citation>
    <scope>NUCLEOTIDE SEQUENCE [LARGE SCALE GENOMIC DNA]</scope>
</reference>
<gene>
    <name evidence="1" type="primary">52</name>
    <name evidence="1" type="ORF">SEA_VIBAKI_52</name>
</gene>